<reference evidence="1 2" key="1">
    <citation type="submission" date="2006-10" db="EMBL/GenBank/DDBJ databases">
        <title>The Genome Sequence of Batrachochytrium dendrobatidis JEL423.</title>
        <authorList>
            <consortium name="The Broad Institute Genome Sequencing Platform"/>
            <person name="Birren B."/>
            <person name="Lander E."/>
            <person name="Galagan J."/>
            <person name="Cuomo C."/>
            <person name="Devon K."/>
            <person name="Jaffe D."/>
            <person name="Butler J."/>
            <person name="Alvarez P."/>
            <person name="Gnerre S."/>
            <person name="Grabherr M."/>
            <person name="Kleber M."/>
            <person name="Mauceli E."/>
            <person name="Brockman W."/>
            <person name="Young S."/>
            <person name="LaButti K."/>
            <person name="Sykes S."/>
            <person name="DeCaprio D."/>
            <person name="Crawford M."/>
            <person name="Koehrsen M."/>
            <person name="Engels R."/>
            <person name="Montgomery P."/>
            <person name="Pearson M."/>
            <person name="Howarth C."/>
            <person name="Larson L."/>
            <person name="White J."/>
            <person name="O'Leary S."/>
            <person name="Kodira C."/>
            <person name="Zeng Q."/>
            <person name="Yandava C."/>
            <person name="Alvarado L."/>
            <person name="Longcore J."/>
            <person name="James T."/>
        </authorList>
    </citation>
    <scope>NUCLEOTIDE SEQUENCE [LARGE SCALE GENOMIC DNA]</scope>
    <source>
        <strain evidence="1 2">JEL423</strain>
    </source>
</reference>
<dbReference type="VEuPathDB" id="FungiDB:BDEG_20249"/>
<evidence type="ECO:0000313" key="2">
    <source>
        <dbReference type="Proteomes" id="UP000077115"/>
    </source>
</evidence>
<protein>
    <submittedName>
        <fullName evidence="1">Uncharacterized protein</fullName>
    </submittedName>
</protein>
<organism evidence="1 2">
    <name type="scientific">Batrachochytrium dendrobatidis (strain JEL423)</name>
    <dbReference type="NCBI Taxonomy" id="403673"/>
    <lineage>
        <taxon>Eukaryota</taxon>
        <taxon>Fungi</taxon>
        <taxon>Fungi incertae sedis</taxon>
        <taxon>Chytridiomycota</taxon>
        <taxon>Chytridiomycota incertae sedis</taxon>
        <taxon>Chytridiomycetes</taxon>
        <taxon>Rhizophydiales</taxon>
        <taxon>Rhizophydiales incertae sedis</taxon>
        <taxon>Batrachochytrium</taxon>
    </lineage>
</organism>
<reference evidence="1 2" key="2">
    <citation type="submission" date="2016-05" db="EMBL/GenBank/DDBJ databases">
        <title>Lineage-specific infection strategies underlie the spectrum of fungal disease in amphibians.</title>
        <authorList>
            <person name="Cuomo C.A."/>
            <person name="Farrer R.A."/>
            <person name="James T."/>
            <person name="Longcore J."/>
            <person name="Birren B."/>
        </authorList>
    </citation>
    <scope>NUCLEOTIDE SEQUENCE [LARGE SCALE GENOMIC DNA]</scope>
    <source>
        <strain evidence="1 2">JEL423</strain>
    </source>
</reference>
<dbReference type="GO" id="GO:0005737">
    <property type="term" value="C:cytoplasm"/>
    <property type="evidence" value="ECO:0007669"/>
    <property type="project" value="TreeGrafter"/>
</dbReference>
<sequence>MTTLPELPSTTEKNVCTDEKISAELAASISTLTSTSPLPKVKPGDAMEALTTLVADLTAAKKHATPLLKDVQVLAERTWRVNVAYEHRIAQLEREKRQVGHSQPIAFVLERLTETVWKRFDELIMPLWRFEDSMVPIYEELCLILNGLESLQTMCNVDASERESRLHGFQDRLHAIENKMVDGKLVPDGRSETSSHIPSGQAMCVQLMERCYRLVRKISDAEPAVDPLLFNYKKLLEDIISNLKSMLDSVSVGNKIDPVELHVYQEQAQAVDSMRKDGKFFDKNGNIPEGQAILHELLEEAFDLIHECMVEYEAQDANDDPFSDVLDTLIDRVFNVRIGLTRYAGTATDSISTISKPALKLMYDVAKEGVVIATDTVAHPQKAALGAYSKLRAVASSTMKFINRIGEELEPIDETLQPQYETLHVIRQTLRKMRNERNRVYLAAQVKPSESEVDVQMKRAKETIAQFNEAYSAQLSEILTDLHKMERSRVDGKFMNDFGEVPSGQVPLSAMLDECFCIAMEMGDETIV</sequence>
<dbReference type="GO" id="GO:0005634">
    <property type="term" value="C:nucleus"/>
    <property type="evidence" value="ECO:0007669"/>
    <property type="project" value="TreeGrafter"/>
</dbReference>
<dbReference type="PANTHER" id="PTHR28086">
    <property type="entry name" value="UPF0662 PROTEIN YPL260W"/>
    <property type="match status" value="1"/>
</dbReference>
<gene>
    <name evidence="1" type="ORF">BDEG_20249</name>
</gene>
<accession>A0A177W8T8</accession>
<dbReference type="PANTHER" id="PTHR28086:SF1">
    <property type="entry name" value="CU(2+) SUPPRESSING AND BLEOMYCIN SENSITIVE PROTEIN 1"/>
    <property type="match status" value="1"/>
</dbReference>
<name>A0A177W8T8_BATDL</name>
<dbReference type="Proteomes" id="UP000077115">
    <property type="component" value="Unassembled WGS sequence"/>
</dbReference>
<dbReference type="EMBL" id="DS022300">
    <property type="protein sequence ID" value="OAJ36030.1"/>
    <property type="molecule type" value="Genomic_DNA"/>
</dbReference>
<dbReference type="OrthoDB" id="2011986at2759"/>
<dbReference type="AlphaFoldDB" id="A0A177W8T8"/>
<dbReference type="InterPro" id="IPR018810">
    <property type="entry name" value="UPF0662"/>
</dbReference>
<proteinExistence type="predicted"/>
<evidence type="ECO:0000313" key="1">
    <source>
        <dbReference type="EMBL" id="OAJ36030.1"/>
    </source>
</evidence>
<dbReference type="Pfam" id="PF10303">
    <property type="entry name" value="DUF2408"/>
    <property type="match status" value="1"/>
</dbReference>